<feature type="domain" description="NADH:flavin oxidoreductase/NADH oxidase N-terminal" evidence="10">
    <location>
        <begin position="8"/>
        <end position="343"/>
    </location>
</feature>
<evidence type="ECO:0000259" key="10">
    <source>
        <dbReference type="Pfam" id="PF00724"/>
    </source>
</evidence>
<dbReference type="GO" id="GO:0010181">
    <property type="term" value="F:FMN binding"/>
    <property type="evidence" value="ECO:0007669"/>
    <property type="project" value="InterPro"/>
</dbReference>
<accession>A0A0B5I2Q3</accession>
<comment type="similarity">
    <text evidence="3">In the N-terminal section; belongs to the NADH:flavin oxidoreductase/NADH oxidase family.</text>
</comment>
<dbReference type="SUPFAM" id="SSF51395">
    <property type="entry name" value="FMN-linked oxidoreductases"/>
    <property type="match status" value="1"/>
</dbReference>
<dbReference type="PRINTS" id="PR00411">
    <property type="entry name" value="PNDRDTASEI"/>
</dbReference>
<dbReference type="Proteomes" id="UP000031774">
    <property type="component" value="Chromosome"/>
</dbReference>
<feature type="domain" description="FAD/NAD(P)-binding" evidence="11">
    <location>
        <begin position="389"/>
        <end position="631"/>
    </location>
</feature>
<keyword evidence="9" id="KW-0411">Iron-sulfur</keyword>
<dbReference type="AlphaFoldDB" id="A0A0B5I2Q3"/>
<comment type="cofactor">
    <cofactor evidence="1">
        <name>FMN</name>
        <dbReference type="ChEBI" id="CHEBI:58210"/>
    </cofactor>
</comment>
<name>A0A0B5I2Q3_9ACTN</name>
<gene>
    <name evidence="12" type="ORF">SVTN_05100</name>
</gene>
<evidence type="ECO:0000259" key="11">
    <source>
        <dbReference type="Pfam" id="PF07992"/>
    </source>
</evidence>
<dbReference type="InterPro" id="IPR001155">
    <property type="entry name" value="OxRdtase_FMN_N"/>
</dbReference>
<dbReference type="PANTHER" id="PTHR42917">
    <property type="entry name" value="2,4-DIENOYL-COA REDUCTASE"/>
    <property type="match status" value="1"/>
</dbReference>
<comment type="cofactor">
    <cofactor evidence="2">
        <name>[4Fe-4S] cluster</name>
        <dbReference type="ChEBI" id="CHEBI:49883"/>
    </cofactor>
</comment>
<evidence type="ECO:0000313" key="13">
    <source>
        <dbReference type="Proteomes" id="UP000031774"/>
    </source>
</evidence>
<keyword evidence="7" id="KW-0560">Oxidoreductase</keyword>
<dbReference type="SUPFAM" id="SSF51971">
    <property type="entry name" value="Nucleotide-binding domain"/>
    <property type="match status" value="1"/>
</dbReference>
<dbReference type="InterPro" id="IPR013785">
    <property type="entry name" value="Aldolase_TIM"/>
</dbReference>
<evidence type="ECO:0000256" key="9">
    <source>
        <dbReference type="ARBA" id="ARBA00023014"/>
    </source>
</evidence>
<sequence>MTTRFPHLFSPLRIGGVTVPNRILSSGHDTVLAEDGAVTDDLIAYHEARAAGGVGLIVLQVSGVHESARYTTHVLMATDDACVPGYARLAAAVHRHGTKVFGQLFHPGREILESADGTAPVAWAPSATPSERFHVMPRAMTEAEIREVVDGYGQAARRLREAGLDGVEVVASHGYLPAQFLSPHVNVRTDGWGGDREGRLRFLREALRSARAEARPDFAVGLRISGDELSHDGLDTELVLDTVARLDAEGLLDYVSVCAGSSSSLSGAEHIAPPMFRPAGYTAPLAAKVRAVVGVPVMVAGRINQPQEAEQILADGQADACAMTRALICDPDLPAKTAGGRTEEIRACVGCNQACIGHFQLGHPISCIQHPETGRERRFGVLPLVTRRKKVLVVGGGPAGLKAAAVAAARGHEVELHEAGRRVGGQVLLAERLPGRAEFGGVITNLEGEAHRAGVRVVTGSRIDAPALAAAAPDAVVLATGARPRRPPLELMDDPVVLDAWSVIRGDAEIPRGGRRRIVVADWRGDWIGLGVALLLAGRGRKVTLCVTGFAAGEHLQQYVRAAMLARAVRARIEIVPNVRLHGADDDTVYLQHTLTEEPVVLEGVAGVVLAQGHVPVTDLDPLALGLAPDRAFAVGDRVSPRTVEEAVLEGLTVASGL</sequence>
<dbReference type="RefSeq" id="WP_041127976.1">
    <property type="nucleotide sequence ID" value="NZ_CP010407.1"/>
</dbReference>
<dbReference type="GO" id="GO:0008670">
    <property type="term" value="F:2,4-dienoyl-CoA reductase (NADPH) activity"/>
    <property type="evidence" value="ECO:0007669"/>
    <property type="project" value="TreeGrafter"/>
</dbReference>
<keyword evidence="4" id="KW-0285">Flavoprotein</keyword>
<keyword evidence="5" id="KW-0288">FMN</keyword>
<dbReference type="PANTHER" id="PTHR42917:SF2">
    <property type="entry name" value="2,4-DIENOYL-COA REDUCTASE [(2E)-ENOYL-COA-PRODUCING]"/>
    <property type="match status" value="1"/>
</dbReference>
<dbReference type="Gene3D" id="3.50.50.60">
    <property type="entry name" value="FAD/NAD(P)-binding domain"/>
    <property type="match status" value="1"/>
</dbReference>
<evidence type="ECO:0000313" key="12">
    <source>
        <dbReference type="EMBL" id="AJF63893.1"/>
    </source>
</evidence>
<dbReference type="HOGENOM" id="CLU_012153_1_2_11"/>
<dbReference type="InterPro" id="IPR051793">
    <property type="entry name" value="NADH:flavin_oxidoreductase"/>
</dbReference>
<dbReference type="Pfam" id="PF07992">
    <property type="entry name" value="Pyr_redox_2"/>
    <property type="match status" value="1"/>
</dbReference>
<evidence type="ECO:0000256" key="2">
    <source>
        <dbReference type="ARBA" id="ARBA00001966"/>
    </source>
</evidence>
<dbReference type="Gene3D" id="3.20.20.70">
    <property type="entry name" value="Aldolase class I"/>
    <property type="match status" value="1"/>
</dbReference>
<keyword evidence="6" id="KW-0479">Metal-binding</keyword>
<dbReference type="KEGG" id="svt:SVTN_05100"/>
<dbReference type="EMBL" id="CP010407">
    <property type="protein sequence ID" value="AJF63893.1"/>
    <property type="molecule type" value="Genomic_DNA"/>
</dbReference>
<organism evidence="12 13">
    <name type="scientific">Streptomyces vietnamensis</name>
    <dbReference type="NCBI Taxonomy" id="362257"/>
    <lineage>
        <taxon>Bacteria</taxon>
        <taxon>Bacillati</taxon>
        <taxon>Actinomycetota</taxon>
        <taxon>Actinomycetes</taxon>
        <taxon>Kitasatosporales</taxon>
        <taxon>Streptomycetaceae</taxon>
        <taxon>Streptomyces</taxon>
    </lineage>
</organism>
<dbReference type="SUPFAM" id="SSF51905">
    <property type="entry name" value="FAD/NAD(P)-binding domain"/>
    <property type="match status" value="1"/>
</dbReference>
<proteinExistence type="inferred from homology"/>
<evidence type="ECO:0000256" key="6">
    <source>
        <dbReference type="ARBA" id="ARBA00022723"/>
    </source>
</evidence>
<keyword evidence="8" id="KW-0408">Iron</keyword>
<dbReference type="GO" id="GO:0046872">
    <property type="term" value="F:metal ion binding"/>
    <property type="evidence" value="ECO:0007669"/>
    <property type="project" value="UniProtKB-KW"/>
</dbReference>
<evidence type="ECO:0000256" key="3">
    <source>
        <dbReference type="ARBA" id="ARBA00011048"/>
    </source>
</evidence>
<keyword evidence="13" id="KW-1185">Reference proteome</keyword>
<dbReference type="PRINTS" id="PR00368">
    <property type="entry name" value="FADPNR"/>
</dbReference>
<evidence type="ECO:0000256" key="8">
    <source>
        <dbReference type="ARBA" id="ARBA00023004"/>
    </source>
</evidence>
<dbReference type="Gene3D" id="3.40.50.720">
    <property type="entry name" value="NAD(P)-binding Rossmann-like Domain"/>
    <property type="match status" value="1"/>
</dbReference>
<dbReference type="GO" id="GO:0051536">
    <property type="term" value="F:iron-sulfur cluster binding"/>
    <property type="evidence" value="ECO:0007669"/>
    <property type="project" value="UniProtKB-KW"/>
</dbReference>
<evidence type="ECO:0000256" key="4">
    <source>
        <dbReference type="ARBA" id="ARBA00022630"/>
    </source>
</evidence>
<evidence type="ECO:0000256" key="5">
    <source>
        <dbReference type="ARBA" id="ARBA00022643"/>
    </source>
</evidence>
<protein>
    <submittedName>
        <fullName evidence="12">Oxidoreductase</fullName>
    </submittedName>
</protein>
<dbReference type="STRING" id="362257.SVTN_05100"/>
<reference evidence="12 13" key="1">
    <citation type="submission" date="2014-12" db="EMBL/GenBank/DDBJ databases">
        <title>Complete genome sequence of Streptomyces vietnamensis strain GIMV4.0001, a genetic manipulable producer of the benzoisochromanequinone antibiotic granaticin.</title>
        <authorList>
            <person name="Deng M.R."/>
            <person name="Guo J."/>
            <person name="Ma L.Y."/>
            <person name="Feng G.D."/>
            <person name="Mo C.Y."/>
            <person name="Zhu H.H."/>
        </authorList>
    </citation>
    <scope>NUCLEOTIDE SEQUENCE [LARGE SCALE GENOMIC DNA]</scope>
    <source>
        <strain evidence="13">GIMV4.0001</strain>
    </source>
</reference>
<dbReference type="InterPro" id="IPR036188">
    <property type="entry name" value="FAD/NAD-bd_sf"/>
</dbReference>
<dbReference type="GO" id="GO:0033543">
    <property type="term" value="P:fatty acid beta-oxidation, unsaturated, even number, reductase/isomerase pathway"/>
    <property type="evidence" value="ECO:0007669"/>
    <property type="project" value="TreeGrafter"/>
</dbReference>
<dbReference type="Pfam" id="PF00724">
    <property type="entry name" value="Oxidored_FMN"/>
    <property type="match status" value="1"/>
</dbReference>
<dbReference type="CDD" id="cd04734">
    <property type="entry name" value="OYE_like_3_FMN"/>
    <property type="match status" value="1"/>
</dbReference>
<evidence type="ECO:0000256" key="1">
    <source>
        <dbReference type="ARBA" id="ARBA00001917"/>
    </source>
</evidence>
<evidence type="ECO:0000256" key="7">
    <source>
        <dbReference type="ARBA" id="ARBA00023002"/>
    </source>
</evidence>
<dbReference type="InterPro" id="IPR023753">
    <property type="entry name" value="FAD/NAD-binding_dom"/>
</dbReference>